<dbReference type="PROSITE" id="PS51146">
    <property type="entry name" value="KAIC"/>
    <property type="match status" value="2"/>
</dbReference>
<evidence type="ECO:0000256" key="1">
    <source>
        <dbReference type="ARBA" id="ARBA00012513"/>
    </source>
</evidence>
<dbReference type="PANTHER" id="PTHR42926">
    <property type="match status" value="1"/>
</dbReference>
<keyword evidence="4" id="KW-0677">Repeat</keyword>
<dbReference type="GO" id="GO:0004674">
    <property type="term" value="F:protein serine/threonine kinase activity"/>
    <property type="evidence" value="ECO:0007669"/>
    <property type="project" value="UniProtKB-EC"/>
</dbReference>
<keyword evidence="9" id="KW-1185">Reference proteome</keyword>
<dbReference type="SMART" id="SM00382">
    <property type="entry name" value="AAA"/>
    <property type="match status" value="2"/>
</dbReference>
<reference evidence="8 9" key="1">
    <citation type="submission" date="2018-02" db="EMBL/GenBank/DDBJ databases">
        <authorList>
            <person name="Cohen D.B."/>
            <person name="Kent A.D."/>
        </authorList>
    </citation>
    <scope>NUCLEOTIDE SEQUENCE [LARGE SCALE GENOMIC DNA]</scope>
    <source>
        <strain evidence="8 9">CCAP 1448/3</strain>
    </source>
</reference>
<name>A0A2T1CAM8_9CYAN</name>
<evidence type="ECO:0000256" key="5">
    <source>
        <dbReference type="ARBA" id="ARBA00022777"/>
    </source>
</evidence>
<protein>
    <recommendedName>
        <fullName evidence="1">non-specific serine/threonine protein kinase</fullName>
        <ecNumber evidence="1">2.7.11.1</ecNumber>
    </recommendedName>
</protein>
<keyword evidence="3" id="KW-0808">Transferase</keyword>
<dbReference type="Proteomes" id="UP000238762">
    <property type="component" value="Unassembled WGS sequence"/>
</dbReference>
<dbReference type="SUPFAM" id="SSF52540">
    <property type="entry name" value="P-loop containing nucleoside triphosphate hydrolases"/>
    <property type="match status" value="2"/>
</dbReference>
<keyword evidence="2" id="KW-0597">Phosphoprotein</keyword>
<sequence>MLQKREKTGIYGLDELLEGGLIANRAYLIRGGPGCGKTTLGLHFLATGSSQGEPGLFITLSEAAAQIQSHAEALELDLNHITFLDLSPSSEFFTEVQTYDIFSPAEVEREPTTRRIIEQVELLKPKRIFIDAMTQFRYLATDTFQYRKQVLSFIRFLLDGGATVLFTSESSVEAPDDDLQFISDGVIQVVFSSQGRSIAITKFRGSGFQSGDHSLHLSSKGMEVYPRLKPGEHRREFVLEAIPSGIPELDTLMHGGIERGTVTIISGPSGVGKTTVGLQFMKEAAGRGERSVVYTFEEEAEILLSRCESINIPARTMVERGTLSVVKVEPLQYTPDRFARMVREEAEVNNAQIVMIDSVAGYRLSLNGEDLVPHIHALCKYLANMGVTVLLINEVGTVASEFRATDVGITYLADNFVFLRYWERQINGVTEIRKAIGVLKKRLSDFEKNLRELQITRYGIKVGEPMPGLQGILSATPWFTKAEGQ</sequence>
<dbReference type="PIRSF" id="PIRSF039117">
    <property type="entry name" value="KaiC"/>
    <property type="match status" value="1"/>
</dbReference>
<evidence type="ECO:0000313" key="9">
    <source>
        <dbReference type="Proteomes" id="UP000238762"/>
    </source>
</evidence>
<evidence type="ECO:0000256" key="6">
    <source>
        <dbReference type="ARBA" id="ARBA00022801"/>
    </source>
</evidence>
<dbReference type="RefSeq" id="WP_106286685.1">
    <property type="nucleotide sequence ID" value="NZ_CAWNTC010000090.1"/>
</dbReference>
<dbReference type="InterPro" id="IPR027417">
    <property type="entry name" value="P-loop_NTPase"/>
</dbReference>
<dbReference type="InterPro" id="IPR030665">
    <property type="entry name" value="KaiC"/>
</dbReference>
<dbReference type="GO" id="GO:0016787">
    <property type="term" value="F:hydrolase activity"/>
    <property type="evidence" value="ECO:0007669"/>
    <property type="project" value="UniProtKB-KW"/>
</dbReference>
<keyword evidence="6" id="KW-0378">Hydrolase</keyword>
<dbReference type="AlphaFoldDB" id="A0A2T1CAM8"/>
<dbReference type="Gene3D" id="3.40.50.300">
    <property type="entry name" value="P-loop containing nucleotide triphosphate hydrolases"/>
    <property type="match status" value="2"/>
</dbReference>
<dbReference type="OrthoDB" id="9783783at2"/>
<evidence type="ECO:0000259" key="7">
    <source>
        <dbReference type="PROSITE" id="PS51146"/>
    </source>
</evidence>
<gene>
    <name evidence="8" type="ORF">C7B64_00415</name>
</gene>
<evidence type="ECO:0000256" key="2">
    <source>
        <dbReference type="ARBA" id="ARBA00022553"/>
    </source>
</evidence>
<feature type="domain" description="KaiC" evidence="7">
    <location>
        <begin position="4"/>
        <end position="238"/>
    </location>
</feature>
<dbReference type="PRINTS" id="PR01874">
    <property type="entry name" value="DNAREPAIRADA"/>
</dbReference>
<dbReference type="InterPro" id="IPR051347">
    <property type="entry name" value="Circadian_clock_KaiC-rel"/>
</dbReference>
<comment type="caution">
    <text evidence="8">The sequence shown here is derived from an EMBL/GenBank/DDBJ whole genome shotgun (WGS) entry which is preliminary data.</text>
</comment>
<dbReference type="InterPro" id="IPR014774">
    <property type="entry name" value="KaiC-like_dom"/>
</dbReference>
<dbReference type="EMBL" id="PVWJ01000001">
    <property type="protein sequence ID" value="PSB05301.1"/>
    <property type="molecule type" value="Genomic_DNA"/>
</dbReference>
<feature type="domain" description="KaiC" evidence="7">
    <location>
        <begin position="240"/>
        <end position="476"/>
    </location>
</feature>
<proteinExistence type="predicted"/>
<reference evidence="8 9" key="2">
    <citation type="submission" date="2018-03" db="EMBL/GenBank/DDBJ databases">
        <title>The ancient ancestry and fast evolution of plastids.</title>
        <authorList>
            <person name="Moore K.R."/>
            <person name="Magnabosco C."/>
            <person name="Momper L."/>
            <person name="Gold D.A."/>
            <person name="Bosak T."/>
            <person name="Fournier G.P."/>
        </authorList>
    </citation>
    <scope>NUCLEOTIDE SEQUENCE [LARGE SCALE GENOMIC DNA]</scope>
    <source>
        <strain evidence="8 9">CCAP 1448/3</strain>
    </source>
</reference>
<dbReference type="EC" id="2.7.11.1" evidence="1"/>
<organism evidence="8 9">
    <name type="scientific">Merismopedia glauca CCAP 1448/3</name>
    <dbReference type="NCBI Taxonomy" id="1296344"/>
    <lineage>
        <taxon>Bacteria</taxon>
        <taxon>Bacillati</taxon>
        <taxon>Cyanobacteriota</taxon>
        <taxon>Cyanophyceae</taxon>
        <taxon>Synechococcales</taxon>
        <taxon>Merismopediaceae</taxon>
        <taxon>Merismopedia</taxon>
    </lineage>
</organism>
<dbReference type="InterPro" id="IPR010624">
    <property type="entry name" value="KaiC_dom"/>
</dbReference>
<dbReference type="GO" id="GO:0005524">
    <property type="term" value="F:ATP binding"/>
    <property type="evidence" value="ECO:0007669"/>
    <property type="project" value="InterPro"/>
</dbReference>
<dbReference type="InterPro" id="IPR003593">
    <property type="entry name" value="AAA+_ATPase"/>
</dbReference>
<evidence type="ECO:0000256" key="3">
    <source>
        <dbReference type="ARBA" id="ARBA00022679"/>
    </source>
</evidence>
<keyword evidence="5" id="KW-0418">Kinase</keyword>
<dbReference type="Pfam" id="PF06745">
    <property type="entry name" value="ATPase"/>
    <property type="match status" value="2"/>
</dbReference>
<dbReference type="PANTHER" id="PTHR42926:SF1">
    <property type="entry name" value="CIRCADIAN CLOCK OSCILLATOR PROTEIN KAIC 1"/>
    <property type="match status" value="1"/>
</dbReference>
<evidence type="ECO:0000313" key="8">
    <source>
        <dbReference type="EMBL" id="PSB05301.1"/>
    </source>
</evidence>
<accession>A0A2T1CAM8</accession>
<evidence type="ECO:0000256" key="4">
    <source>
        <dbReference type="ARBA" id="ARBA00022737"/>
    </source>
</evidence>